<keyword evidence="7" id="KW-0902">Two-component regulatory system</keyword>
<evidence type="ECO:0000256" key="7">
    <source>
        <dbReference type="ARBA" id="ARBA00023012"/>
    </source>
</evidence>
<dbReference type="GO" id="GO:0016036">
    <property type="term" value="P:cellular response to phosphate starvation"/>
    <property type="evidence" value="ECO:0007669"/>
    <property type="project" value="TreeGrafter"/>
</dbReference>
<dbReference type="CDD" id="cd00082">
    <property type="entry name" value="HisKA"/>
    <property type="match status" value="1"/>
</dbReference>
<dbReference type="OrthoDB" id="112712at2"/>
<evidence type="ECO:0000259" key="10">
    <source>
        <dbReference type="PROSITE" id="PS50109"/>
    </source>
</evidence>
<dbReference type="PROSITE" id="PS50109">
    <property type="entry name" value="HIS_KIN"/>
    <property type="match status" value="1"/>
</dbReference>
<feature type="transmembrane region" description="Helical" evidence="9">
    <location>
        <begin position="12"/>
        <end position="32"/>
    </location>
</feature>
<keyword evidence="9" id="KW-0812">Transmembrane</keyword>
<evidence type="ECO:0000256" key="1">
    <source>
        <dbReference type="ARBA" id="ARBA00000085"/>
    </source>
</evidence>
<evidence type="ECO:0000256" key="3">
    <source>
        <dbReference type="ARBA" id="ARBA00012438"/>
    </source>
</evidence>
<sequence>MFRKLRFQLTLINVVVMSLLLLLFIISTFFVMQAQIFNQSQQLMQIIAGDAGSGSVSDKQEHERHLAKYFYLKTDASGKITDTSVGLPLPLDQLTPFVYQTIHDSKPRGEVDFRDETYTYLKVPLKQTPGFVFTFFDLDRDREILRDLLLTLSIGGLVCLVLTYYGSRFMADRAMTPIKTSWRRQQDFVADASHELRTPLTVLQVNLELVQGNPEETVASQAKWLDYSLLEMKRMAKLVDDLLFLARADSQQQTLELKPFPLPTALLEVIESFKPLAKTTGILIEASLDPEIIYLGDELRIKQLVVILLDNALKYTPSGGQVTLGLQNRGTTAEITVSDNGEGIEPKHLLKIFERFYRVDKARSHEKEGTGLGLAIADWIIKSHQGTVKVSSSPGVGTTFVVSLPQ</sequence>
<dbReference type="InterPro" id="IPR003594">
    <property type="entry name" value="HATPase_dom"/>
</dbReference>
<comment type="subcellular location">
    <subcellularLocation>
        <location evidence="2">Membrane</location>
    </subcellularLocation>
</comment>
<keyword evidence="9" id="KW-1133">Transmembrane helix</keyword>
<name>A0A2U3K947_9FIRM</name>
<dbReference type="InterPro" id="IPR005467">
    <property type="entry name" value="His_kinase_dom"/>
</dbReference>
<dbReference type="PANTHER" id="PTHR45453">
    <property type="entry name" value="PHOSPHATE REGULON SENSOR PROTEIN PHOR"/>
    <property type="match status" value="1"/>
</dbReference>
<dbReference type="EC" id="2.7.13.3" evidence="3"/>
<accession>A0A2U3K947</accession>
<evidence type="ECO:0000256" key="9">
    <source>
        <dbReference type="SAM" id="Phobius"/>
    </source>
</evidence>
<comment type="catalytic activity">
    <reaction evidence="1">
        <text>ATP + protein L-histidine = ADP + protein N-phospho-L-histidine.</text>
        <dbReference type="EC" id="2.7.13.3"/>
    </reaction>
</comment>
<organism evidence="11 12">
    <name type="scientific">Candidatus Desulfosporosinus infrequens</name>
    <dbReference type="NCBI Taxonomy" id="2043169"/>
    <lineage>
        <taxon>Bacteria</taxon>
        <taxon>Bacillati</taxon>
        <taxon>Bacillota</taxon>
        <taxon>Clostridia</taxon>
        <taxon>Eubacteriales</taxon>
        <taxon>Desulfitobacteriaceae</taxon>
        <taxon>Desulfosporosinus</taxon>
    </lineage>
</organism>
<dbReference type="PRINTS" id="PR00344">
    <property type="entry name" value="BCTRLSENSOR"/>
</dbReference>
<dbReference type="SMART" id="SM00388">
    <property type="entry name" value="HisKA"/>
    <property type="match status" value="1"/>
</dbReference>
<dbReference type="Proteomes" id="UP000238916">
    <property type="component" value="Unassembled WGS sequence"/>
</dbReference>
<keyword evidence="4" id="KW-0597">Phosphoprotein</keyword>
<dbReference type="SUPFAM" id="SSF55874">
    <property type="entry name" value="ATPase domain of HSP90 chaperone/DNA topoisomerase II/histidine kinase"/>
    <property type="match status" value="1"/>
</dbReference>
<dbReference type="SUPFAM" id="SSF47384">
    <property type="entry name" value="Homodimeric domain of signal transducing histidine kinase"/>
    <property type="match status" value="1"/>
</dbReference>
<reference evidence="12" key="1">
    <citation type="submission" date="2018-02" db="EMBL/GenBank/DDBJ databases">
        <authorList>
            <person name="Hausmann B."/>
        </authorList>
    </citation>
    <scope>NUCLEOTIDE SEQUENCE [LARGE SCALE GENOMIC DNA]</scope>
    <source>
        <strain evidence="12">Peat soil MAG SbF1</strain>
    </source>
</reference>
<evidence type="ECO:0000256" key="6">
    <source>
        <dbReference type="ARBA" id="ARBA00022777"/>
    </source>
</evidence>
<dbReference type="InterPro" id="IPR003661">
    <property type="entry name" value="HisK_dim/P_dom"/>
</dbReference>
<dbReference type="Gene3D" id="1.10.287.130">
    <property type="match status" value="1"/>
</dbReference>
<protein>
    <recommendedName>
        <fullName evidence="3">histidine kinase</fullName>
        <ecNumber evidence="3">2.7.13.3</ecNumber>
    </recommendedName>
</protein>
<dbReference type="Pfam" id="PF02518">
    <property type="entry name" value="HATPase_c"/>
    <property type="match status" value="1"/>
</dbReference>
<evidence type="ECO:0000313" key="11">
    <source>
        <dbReference type="EMBL" id="SPF36163.1"/>
    </source>
</evidence>
<dbReference type="GO" id="GO:0005886">
    <property type="term" value="C:plasma membrane"/>
    <property type="evidence" value="ECO:0007669"/>
    <property type="project" value="TreeGrafter"/>
</dbReference>
<dbReference type="InterPro" id="IPR036097">
    <property type="entry name" value="HisK_dim/P_sf"/>
</dbReference>
<evidence type="ECO:0000256" key="5">
    <source>
        <dbReference type="ARBA" id="ARBA00022679"/>
    </source>
</evidence>
<dbReference type="InterPro" id="IPR004358">
    <property type="entry name" value="Sig_transdc_His_kin-like_C"/>
</dbReference>
<feature type="transmembrane region" description="Helical" evidence="9">
    <location>
        <begin position="148"/>
        <end position="166"/>
    </location>
</feature>
<feature type="domain" description="Histidine kinase" evidence="10">
    <location>
        <begin position="191"/>
        <end position="406"/>
    </location>
</feature>
<dbReference type="InterPro" id="IPR050351">
    <property type="entry name" value="BphY/WalK/GraS-like"/>
</dbReference>
<dbReference type="Pfam" id="PF00512">
    <property type="entry name" value="HisKA"/>
    <property type="match status" value="1"/>
</dbReference>
<proteinExistence type="predicted"/>
<evidence type="ECO:0000313" key="12">
    <source>
        <dbReference type="Proteomes" id="UP000238916"/>
    </source>
</evidence>
<evidence type="ECO:0000256" key="4">
    <source>
        <dbReference type="ARBA" id="ARBA00022553"/>
    </source>
</evidence>
<evidence type="ECO:0000256" key="2">
    <source>
        <dbReference type="ARBA" id="ARBA00004370"/>
    </source>
</evidence>
<gene>
    <name evidence="11" type="ORF">SBF1_1590022</name>
</gene>
<dbReference type="PANTHER" id="PTHR45453:SF1">
    <property type="entry name" value="PHOSPHATE REGULON SENSOR PROTEIN PHOR"/>
    <property type="match status" value="1"/>
</dbReference>
<dbReference type="FunFam" id="1.10.287.130:FF:000001">
    <property type="entry name" value="Two-component sensor histidine kinase"/>
    <property type="match status" value="1"/>
</dbReference>
<dbReference type="SMART" id="SM00387">
    <property type="entry name" value="HATPase_c"/>
    <property type="match status" value="1"/>
</dbReference>
<keyword evidence="8 9" id="KW-0472">Membrane</keyword>
<dbReference type="AlphaFoldDB" id="A0A2U3K947"/>
<keyword evidence="6 11" id="KW-0418">Kinase</keyword>
<dbReference type="InterPro" id="IPR036890">
    <property type="entry name" value="HATPase_C_sf"/>
</dbReference>
<evidence type="ECO:0000256" key="8">
    <source>
        <dbReference type="ARBA" id="ARBA00023136"/>
    </source>
</evidence>
<dbReference type="Gene3D" id="3.30.565.10">
    <property type="entry name" value="Histidine kinase-like ATPase, C-terminal domain"/>
    <property type="match status" value="1"/>
</dbReference>
<dbReference type="EMBL" id="OMOF01000067">
    <property type="protein sequence ID" value="SPF36163.1"/>
    <property type="molecule type" value="Genomic_DNA"/>
</dbReference>
<dbReference type="CDD" id="cd00075">
    <property type="entry name" value="HATPase"/>
    <property type="match status" value="1"/>
</dbReference>
<dbReference type="GO" id="GO:0004721">
    <property type="term" value="F:phosphoprotein phosphatase activity"/>
    <property type="evidence" value="ECO:0007669"/>
    <property type="project" value="TreeGrafter"/>
</dbReference>
<dbReference type="FunFam" id="3.30.565.10:FF:000006">
    <property type="entry name" value="Sensor histidine kinase WalK"/>
    <property type="match status" value="1"/>
</dbReference>
<keyword evidence="5" id="KW-0808">Transferase</keyword>
<dbReference type="GO" id="GO:0000155">
    <property type="term" value="F:phosphorelay sensor kinase activity"/>
    <property type="evidence" value="ECO:0007669"/>
    <property type="project" value="InterPro"/>
</dbReference>